<evidence type="ECO:0000256" key="4">
    <source>
        <dbReference type="ARBA" id="ARBA00022679"/>
    </source>
</evidence>
<comment type="similarity">
    <text evidence="2">Belongs to the glycosyltransferase 2 family.</text>
</comment>
<dbReference type="InterPro" id="IPR001173">
    <property type="entry name" value="Glyco_trans_2-like"/>
</dbReference>
<dbReference type="AlphaFoldDB" id="A0A2T0VJ75"/>
<evidence type="ECO:0000313" key="8">
    <source>
        <dbReference type="Proteomes" id="UP000237983"/>
    </source>
</evidence>
<dbReference type="Proteomes" id="UP000237983">
    <property type="component" value="Unassembled WGS sequence"/>
</dbReference>
<protein>
    <submittedName>
        <fullName evidence="7">GT2 family glycosyltransferase</fullName>
    </submittedName>
</protein>
<dbReference type="InterPro" id="IPR027791">
    <property type="entry name" value="Galactosyl_T_C"/>
</dbReference>
<feature type="domain" description="Galactosyltransferase C-terminal" evidence="6">
    <location>
        <begin position="180"/>
        <end position="229"/>
    </location>
</feature>
<dbReference type="PANTHER" id="PTHR43179">
    <property type="entry name" value="RHAMNOSYLTRANSFERASE WBBL"/>
    <property type="match status" value="1"/>
</dbReference>
<dbReference type="GO" id="GO:0016757">
    <property type="term" value="F:glycosyltransferase activity"/>
    <property type="evidence" value="ECO:0007669"/>
    <property type="project" value="UniProtKB-KW"/>
</dbReference>
<keyword evidence="3" id="KW-0328">Glycosyltransferase</keyword>
<evidence type="ECO:0000256" key="3">
    <source>
        <dbReference type="ARBA" id="ARBA00022676"/>
    </source>
</evidence>
<feature type="domain" description="Glycosyltransferase 2-like" evidence="5">
    <location>
        <begin position="27"/>
        <end position="140"/>
    </location>
</feature>
<proteinExistence type="inferred from homology"/>
<dbReference type="Gene3D" id="3.90.550.10">
    <property type="entry name" value="Spore Coat Polysaccharide Biosynthesis Protein SpsA, Chain A"/>
    <property type="match status" value="1"/>
</dbReference>
<keyword evidence="8" id="KW-1185">Reference proteome</keyword>
<accession>A0A2T0VJ75</accession>
<evidence type="ECO:0000256" key="2">
    <source>
        <dbReference type="ARBA" id="ARBA00006739"/>
    </source>
</evidence>
<dbReference type="Pfam" id="PF00535">
    <property type="entry name" value="Glycos_transf_2"/>
    <property type="match status" value="1"/>
</dbReference>
<dbReference type="Pfam" id="PF02709">
    <property type="entry name" value="Glyco_transf_7C"/>
    <property type="match status" value="1"/>
</dbReference>
<evidence type="ECO:0000313" key="7">
    <source>
        <dbReference type="EMBL" id="PRY70270.1"/>
    </source>
</evidence>
<sequence length="441" mass="47702">MVTGQPLVGNRWDTLDGQWPRELPTVSVVIIHYDQQRQLDRTLASLAVQDYPRDLIEIIVVDDGTLLVPTVPAGVRLVRQEDRGFRAAAARNLGARQSSGAIICFLDADTAPEPQYVRESTRLPALAPDVVTVGHRRHADFSSSEAPDVSDAAKWALPSPQWLDDAYRGSRNLLDSDNRSYRYIISAVLTCSRALFEETGGFDETFQDYGGEDWEWAHRAWLAGGLLAHVPTAVAWHDGPDWGSRELDDPDKRAAKNNEMLVLSRAIPLTGSRGRAVRGPIADVVAVLDSAPSAAAAFICVDSILAVLPHATCVVPPEYGTVFAFDDRVLETGTPRANEVANKARVVITLEAAVRVDSLQVDASVSTSDLLSAVERVGSGSEGAIVYENAGASITIQASRAVARGARWGRDDLFTTSAIDAPWLTSLENEPRLGPYLGGWG</sequence>
<reference evidence="7 8" key="1">
    <citation type="submission" date="2018-03" db="EMBL/GenBank/DDBJ databases">
        <title>Genomic Encyclopedia of Type Strains, Phase III (KMG-III): the genomes of soil and plant-associated and newly described type strains.</title>
        <authorList>
            <person name="Whitman W."/>
        </authorList>
    </citation>
    <scope>NUCLEOTIDE SEQUENCE [LARGE SCALE GENOMIC DNA]</scope>
    <source>
        <strain evidence="7 8">CGMCC 1.12484</strain>
    </source>
</reference>
<dbReference type="EMBL" id="PVTL01000001">
    <property type="protein sequence ID" value="PRY70270.1"/>
    <property type="molecule type" value="Genomic_DNA"/>
</dbReference>
<keyword evidence="4 7" id="KW-0808">Transferase</keyword>
<evidence type="ECO:0000259" key="5">
    <source>
        <dbReference type="Pfam" id="PF00535"/>
    </source>
</evidence>
<comment type="caution">
    <text evidence="7">The sequence shown here is derived from an EMBL/GenBank/DDBJ whole genome shotgun (WGS) entry which is preliminary data.</text>
</comment>
<dbReference type="InterPro" id="IPR029044">
    <property type="entry name" value="Nucleotide-diphossugar_trans"/>
</dbReference>
<gene>
    <name evidence="7" type="ORF">B0I08_101400</name>
</gene>
<comment type="pathway">
    <text evidence="1">Cell wall biogenesis; cell wall polysaccharide biosynthesis.</text>
</comment>
<evidence type="ECO:0000259" key="6">
    <source>
        <dbReference type="Pfam" id="PF02709"/>
    </source>
</evidence>
<evidence type="ECO:0000256" key="1">
    <source>
        <dbReference type="ARBA" id="ARBA00004776"/>
    </source>
</evidence>
<organism evidence="7 8">
    <name type="scientific">Glaciihabitans tibetensis</name>
    <dbReference type="NCBI Taxonomy" id="1266600"/>
    <lineage>
        <taxon>Bacteria</taxon>
        <taxon>Bacillati</taxon>
        <taxon>Actinomycetota</taxon>
        <taxon>Actinomycetes</taxon>
        <taxon>Micrococcales</taxon>
        <taxon>Microbacteriaceae</taxon>
        <taxon>Glaciihabitans</taxon>
    </lineage>
</organism>
<dbReference type="PANTHER" id="PTHR43179:SF12">
    <property type="entry name" value="GALACTOFURANOSYLTRANSFERASE GLFT2"/>
    <property type="match status" value="1"/>
</dbReference>
<dbReference type="SUPFAM" id="SSF53448">
    <property type="entry name" value="Nucleotide-diphospho-sugar transferases"/>
    <property type="match status" value="1"/>
</dbReference>
<dbReference type="RefSeq" id="WP_219905593.1">
    <property type="nucleotide sequence ID" value="NZ_PVTL01000001.1"/>
</dbReference>
<name>A0A2T0VJ75_9MICO</name>